<keyword evidence="3" id="KW-0687">Ribonucleoprotein</keyword>
<dbReference type="Pfam" id="PF01779">
    <property type="entry name" value="Ribosomal_L29e"/>
    <property type="match status" value="1"/>
</dbReference>
<sequence length="313" mass="33126">MGHGDNRGYNFQPEELLMRERGRLVGDSTRRGTGTSRPGQGGSRRPRAASPSPDLRSRPPGADVATSKNRTAHNQSRKWHRNGIKNPPSRRHMSLKGVDPKLLRNTRFAKRHSKKGLKETQANSAKAASTCAEAAGAPVKPKEATPRTHRAATSSVHSPAPSPPARGTCACPQHRRGAQALPAKGQGQAQAKAAAPAAAPAQAPKGAQAPTEAPEQRPSSTDVRTEGPVEGRVSRMREGSAELVTLEGGAGCRLKTEVVCTTREQGLARKEVATMAWGGSDKQGESRKGCGISVSPGTWPALLKVTWQPAWGL</sequence>
<keyword evidence="8" id="KW-1185">Reference proteome</keyword>
<organism evidence="7 8">
    <name type="scientific">Camelus dromedarius</name>
    <name type="common">Dromedary</name>
    <name type="synonym">Arabian camel</name>
    <dbReference type="NCBI Taxonomy" id="9838"/>
    <lineage>
        <taxon>Eukaryota</taxon>
        <taxon>Metazoa</taxon>
        <taxon>Chordata</taxon>
        <taxon>Craniata</taxon>
        <taxon>Vertebrata</taxon>
        <taxon>Euteleostomi</taxon>
        <taxon>Mammalia</taxon>
        <taxon>Eutheria</taxon>
        <taxon>Laurasiatheria</taxon>
        <taxon>Artiodactyla</taxon>
        <taxon>Tylopoda</taxon>
        <taxon>Camelidae</taxon>
        <taxon>Camelus</taxon>
    </lineage>
</organism>
<dbReference type="PANTHER" id="PTHR12884:SF40">
    <property type="entry name" value="LARGE RIBOSOMAL SUBUNIT PROTEIN EL29"/>
    <property type="match status" value="1"/>
</dbReference>
<evidence type="ECO:0000256" key="4">
    <source>
        <dbReference type="ARBA" id="ARBA00035222"/>
    </source>
</evidence>
<comment type="caution">
    <text evidence="7">The sequence shown here is derived from an EMBL/GenBank/DDBJ whole genome shotgun (WGS) entry which is preliminary data.</text>
</comment>
<protein>
    <recommendedName>
        <fullName evidence="4">Large ribosomal subunit protein eL29</fullName>
    </recommendedName>
    <alternativeName>
        <fullName evidence="5">60S ribosomal protein L29</fullName>
    </alternativeName>
</protein>
<feature type="compositionally biased region" description="Low complexity" evidence="6">
    <location>
        <begin position="178"/>
        <end position="210"/>
    </location>
</feature>
<evidence type="ECO:0000256" key="2">
    <source>
        <dbReference type="ARBA" id="ARBA00022980"/>
    </source>
</evidence>
<name>A0A5N4CIH2_CAMDR</name>
<feature type="compositionally biased region" description="Basic and acidic residues" evidence="6">
    <location>
        <begin position="16"/>
        <end position="30"/>
    </location>
</feature>
<evidence type="ECO:0000313" key="8">
    <source>
        <dbReference type="Proteomes" id="UP000299084"/>
    </source>
</evidence>
<feature type="compositionally biased region" description="Basic residues" evidence="6">
    <location>
        <begin position="75"/>
        <end position="94"/>
    </location>
</feature>
<dbReference type="GO" id="GO:0002181">
    <property type="term" value="P:cytoplasmic translation"/>
    <property type="evidence" value="ECO:0007669"/>
    <property type="project" value="TreeGrafter"/>
</dbReference>
<reference evidence="7 8" key="1">
    <citation type="journal article" date="2019" name="Mol. Ecol. Resour.">
        <title>Improving Illumina assemblies with Hi-C and long reads: an example with the North African dromedary.</title>
        <authorList>
            <person name="Elbers J.P."/>
            <person name="Rogers M.F."/>
            <person name="Perelman P.L."/>
            <person name="Proskuryakova A.A."/>
            <person name="Serdyukova N.A."/>
            <person name="Johnson W.E."/>
            <person name="Horin P."/>
            <person name="Corander J."/>
            <person name="Murphy D."/>
            <person name="Burger P.A."/>
        </authorList>
    </citation>
    <scope>NUCLEOTIDE SEQUENCE [LARGE SCALE GENOMIC DNA]</scope>
    <source>
        <strain evidence="7">Drom800</strain>
        <tissue evidence="7">Blood</tissue>
    </source>
</reference>
<evidence type="ECO:0000256" key="6">
    <source>
        <dbReference type="SAM" id="MobiDB-lite"/>
    </source>
</evidence>
<feature type="region of interest" description="Disordered" evidence="6">
    <location>
        <begin position="1"/>
        <end position="233"/>
    </location>
</feature>
<dbReference type="GO" id="GO:0003735">
    <property type="term" value="F:structural constituent of ribosome"/>
    <property type="evidence" value="ECO:0007669"/>
    <property type="project" value="InterPro"/>
</dbReference>
<dbReference type="Proteomes" id="UP000299084">
    <property type="component" value="Unassembled WGS sequence"/>
</dbReference>
<accession>A0A5N4CIH2</accession>
<evidence type="ECO:0000256" key="1">
    <source>
        <dbReference type="ARBA" id="ARBA00010247"/>
    </source>
</evidence>
<dbReference type="GO" id="GO:0022625">
    <property type="term" value="C:cytosolic large ribosomal subunit"/>
    <property type="evidence" value="ECO:0007669"/>
    <property type="project" value="TreeGrafter"/>
</dbReference>
<feature type="compositionally biased region" description="Basic and acidic residues" evidence="6">
    <location>
        <begin position="223"/>
        <end position="233"/>
    </location>
</feature>
<evidence type="ECO:0000256" key="5">
    <source>
        <dbReference type="ARBA" id="ARBA00035328"/>
    </source>
</evidence>
<feature type="compositionally biased region" description="Low complexity" evidence="6">
    <location>
        <begin position="122"/>
        <end position="137"/>
    </location>
</feature>
<dbReference type="Gene3D" id="6.10.140.1730">
    <property type="match status" value="1"/>
</dbReference>
<dbReference type="InterPro" id="IPR002673">
    <property type="entry name" value="Ribosomal_eL29"/>
</dbReference>
<evidence type="ECO:0000313" key="7">
    <source>
        <dbReference type="EMBL" id="KAB1258662.1"/>
    </source>
</evidence>
<proteinExistence type="inferred from homology"/>
<evidence type="ECO:0000256" key="3">
    <source>
        <dbReference type="ARBA" id="ARBA00023274"/>
    </source>
</evidence>
<keyword evidence="2 7" id="KW-0689">Ribosomal protein</keyword>
<dbReference type="EMBL" id="JWIN03000023">
    <property type="protein sequence ID" value="KAB1258662.1"/>
    <property type="molecule type" value="Genomic_DNA"/>
</dbReference>
<dbReference type="AlphaFoldDB" id="A0A5N4CIH2"/>
<gene>
    <name evidence="7" type="ORF">Cadr_000023105</name>
</gene>
<dbReference type="PANTHER" id="PTHR12884">
    <property type="entry name" value="60S RIBOSOMAL PROTEIN L29"/>
    <property type="match status" value="1"/>
</dbReference>
<comment type="similarity">
    <text evidence="1">Belongs to the eukaryotic ribosomal protein eL29 family.</text>
</comment>